<dbReference type="PANTHER" id="PTHR35792:SF2">
    <property type="entry name" value="GENERAL STRESS PROTEIN"/>
    <property type="match status" value="1"/>
</dbReference>
<reference evidence="3" key="1">
    <citation type="submission" date="2020-09" db="EMBL/GenBank/DDBJ databases">
        <title>A novel bacterium of genus Hazenella, isolated from South China Sea.</title>
        <authorList>
            <person name="Huang H."/>
            <person name="Mo K."/>
            <person name="Hu Y."/>
        </authorList>
    </citation>
    <scope>NUCLEOTIDE SEQUENCE</scope>
    <source>
        <strain evidence="3">IB182357</strain>
    </source>
</reference>
<proteinExistence type="predicted"/>
<dbReference type="EMBL" id="JACXAH010000002">
    <property type="protein sequence ID" value="MBD1370924.1"/>
    <property type="molecule type" value="Genomic_DNA"/>
</dbReference>
<dbReference type="RefSeq" id="WP_191141305.1">
    <property type="nucleotide sequence ID" value="NZ_JACXAH010000002.1"/>
</dbReference>
<feature type="region of interest" description="Disordered" evidence="1">
    <location>
        <begin position="66"/>
        <end position="129"/>
    </location>
</feature>
<protein>
    <submittedName>
        <fullName evidence="3">YtxH domain-containing protein</fullName>
    </submittedName>
</protein>
<keyword evidence="2" id="KW-1133">Transmembrane helix</keyword>
<evidence type="ECO:0000313" key="3">
    <source>
        <dbReference type="EMBL" id="MBD1370924.1"/>
    </source>
</evidence>
<feature type="compositionally biased region" description="Basic and acidic residues" evidence="1">
    <location>
        <begin position="120"/>
        <end position="129"/>
    </location>
</feature>
<dbReference type="InterPro" id="IPR024623">
    <property type="entry name" value="YtxH"/>
</dbReference>
<dbReference type="AlphaFoldDB" id="A0A926N4S7"/>
<keyword evidence="2" id="KW-0812">Transmembrane</keyword>
<evidence type="ECO:0000256" key="1">
    <source>
        <dbReference type="SAM" id="MobiDB-lite"/>
    </source>
</evidence>
<accession>A0A926N4S7</accession>
<organism evidence="3 4">
    <name type="scientific">Polycladospora coralii</name>
    <dbReference type="NCBI Taxonomy" id="2771432"/>
    <lineage>
        <taxon>Bacteria</taxon>
        <taxon>Bacillati</taxon>
        <taxon>Bacillota</taxon>
        <taxon>Bacilli</taxon>
        <taxon>Bacillales</taxon>
        <taxon>Thermoactinomycetaceae</taxon>
        <taxon>Polycladospora</taxon>
    </lineage>
</organism>
<comment type="caution">
    <text evidence="3">The sequence shown here is derived from an EMBL/GenBank/DDBJ whole genome shotgun (WGS) entry which is preliminary data.</text>
</comment>
<evidence type="ECO:0000256" key="2">
    <source>
        <dbReference type="SAM" id="Phobius"/>
    </source>
</evidence>
<dbReference type="PANTHER" id="PTHR35792">
    <property type="entry name" value="GENERAL STRESS PROTEIN"/>
    <property type="match status" value="1"/>
</dbReference>
<evidence type="ECO:0000313" key="4">
    <source>
        <dbReference type="Proteomes" id="UP000661691"/>
    </source>
</evidence>
<dbReference type="Proteomes" id="UP000661691">
    <property type="component" value="Unassembled WGS sequence"/>
</dbReference>
<dbReference type="InterPro" id="IPR052928">
    <property type="entry name" value="Desiccation-related_membrane"/>
</dbReference>
<gene>
    <name evidence="3" type="ORF">IC620_00925</name>
</gene>
<keyword evidence="4" id="KW-1185">Reference proteome</keyword>
<feature type="transmembrane region" description="Helical" evidence="2">
    <location>
        <begin position="13"/>
        <end position="30"/>
    </location>
</feature>
<keyword evidence="2" id="KW-0472">Membrane</keyword>
<feature type="compositionally biased region" description="Basic and acidic residues" evidence="1">
    <location>
        <begin position="66"/>
        <end position="77"/>
    </location>
</feature>
<dbReference type="Pfam" id="PF12732">
    <property type="entry name" value="YtxH"/>
    <property type="match status" value="1"/>
</dbReference>
<name>A0A926N4S7_9BACL</name>
<sequence>MSRKPDALKAKDFIAGAVIGGVLGAALALLTTPKSGREMREELNEKWDVAKDKGLKVYHQVKEQADEVKEQVQDKKIVSSGWMDLPTSKKEPEQQDEVQAHTEPASSEPEIKTEPTSSEPEIKTETKRV</sequence>